<dbReference type="EMBL" id="JPVR01000070">
    <property type="protein sequence ID" value="KGR86586.1"/>
    <property type="molecule type" value="Genomic_DNA"/>
</dbReference>
<protein>
    <submittedName>
        <fullName evidence="2">Uncharacterized protein</fullName>
    </submittedName>
</protein>
<dbReference type="Proteomes" id="UP000030487">
    <property type="component" value="Unassembled WGS sequence"/>
</dbReference>
<keyword evidence="1" id="KW-0472">Membrane</keyword>
<keyword evidence="1" id="KW-1133">Transmembrane helix</keyword>
<organism evidence="2 3">
    <name type="scientific">Lysinibacillus boronitolerans JCM 21713 = 10a = NBRC 103108</name>
    <dbReference type="NCBI Taxonomy" id="1294264"/>
    <lineage>
        <taxon>Bacteria</taxon>
        <taxon>Bacillati</taxon>
        <taxon>Bacillota</taxon>
        <taxon>Bacilli</taxon>
        <taxon>Bacillales</taxon>
        <taxon>Bacillaceae</taxon>
        <taxon>Lysinibacillus</taxon>
    </lineage>
</organism>
<sequence>MKNIFFILLGIIYLYLAKAIELVIIKQLFFLIGLALVGIGSIRYLKERYIAIQTLTAMTEASEEEIMAIPHTQCTVSSDALNALLLNEQTNTLIFARREALDEELKIIEVPFNRIYEVAIMEDEVFTVKTKNHLMSGSLLAEADEVEEEEEDVEEDTISQLSLKLVVDHLSEPIQEYMFIDNSEDPISKEDDDYKEAMELCEKWFQKISVIIKRHELERVPISHWQ</sequence>
<feature type="transmembrane region" description="Helical" evidence="1">
    <location>
        <begin position="29"/>
        <end position="45"/>
    </location>
</feature>
<gene>
    <name evidence="2" type="ORF">CD31_08995</name>
</gene>
<evidence type="ECO:0000313" key="3">
    <source>
        <dbReference type="Proteomes" id="UP000030487"/>
    </source>
</evidence>
<accession>A0ABR4Y0L0</accession>
<reference evidence="2 3" key="1">
    <citation type="submission" date="2014-02" db="EMBL/GenBank/DDBJ databases">
        <title>Draft genome sequence of Lysinibacillus boronitolerans NBRC 103108.</title>
        <authorList>
            <person name="Zhang F."/>
            <person name="Wang G."/>
            <person name="Zhang L."/>
        </authorList>
    </citation>
    <scope>NUCLEOTIDE SEQUENCE [LARGE SCALE GENOMIC DNA]</scope>
    <source>
        <strain evidence="2 3">NBRC 103108</strain>
    </source>
</reference>
<name>A0ABR4Y0L0_9BACI</name>
<evidence type="ECO:0000313" key="2">
    <source>
        <dbReference type="EMBL" id="KGR86586.1"/>
    </source>
</evidence>
<proteinExistence type="predicted"/>
<keyword evidence="3" id="KW-1185">Reference proteome</keyword>
<dbReference type="RefSeq" id="WP_036076915.1">
    <property type="nucleotide sequence ID" value="NZ_AVCW01000012.1"/>
</dbReference>
<keyword evidence="1" id="KW-0812">Transmembrane</keyword>
<evidence type="ECO:0000256" key="1">
    <source>
        <dbReference type="SAM" id="Phobius"/>
    </source>
</evidence>
<comment type="caution">
    <text evidence="2">The sequence shown here is derived from an EMBL/GenBank/DDBJ whole genome shotgun (WGS) entry which is preliminary data.</text>
</comment>